<organism evidence="1 2">
    <name type="scientific">Hyalomma asiaticum</name>
    <name type="common">Tick</name>
    <dbReference type="NCBI Taxonomy" id="266040"/>
    <lineage>
        <taxon>Eukaryota</taxon>
        <taxon>Metazoa</taxon>
        <taxon>Ecdysozoa</taxon>
        <taxon>Arthropoda</taxon>
        <taxon>Chelicerata</taxon>
        <taxon>Arachnida</taxon>
        <taxon>Acari</taxon>
        <taxon>Parasitiformes</taxon>
        <taxon>Ixodida</taxon>
        <taxon>Ixodoidea</taxon>
        <taxon>Ixodidae</taxon>
        <taxon>Hyalomminae</taxon>
        <taxon>Hyalomma</taxon>
    </lineage>
</organism>
<dbReference type="Proteomes" id="UP000821845">
    <property type="component" value="Chromosome 1"/>
</dbReference>
<dbReference type="EMBL" id="CM023481">
    <property type="protein sequence ID" value="KAH6946995.1"/>
    <property type="molecule type" value="Genomic_DNA"/>
</dbReference>
<keyword evidence="2" id="KW-1185">Reference proteome</keyword>
<comment type="caution">
    <text evidence="1">The sequence shown here is derived from an EMBL/GenBank/DDBJ whole genome shotgun (WGS) entry which is preliminary data.</text>
</comment>
<protein>
    <submittedName>
        <fullName evidence="1">Uncharacterized protein</fullName>
    </submittedName>
</protein>
<evidence type="ECO:0000313" key="2">
    <source>
        <dbReference type="Proteomes" id="UP000821845"/>
    </source>
</evidence>
<accession>A0ACB7TJK8</accession>
<evidence type="ECO:0000313" key="1">
    <source>
        <dbReference type="EMBL" id="KAH6946995.1"/>
    </source>
</evidence>
<reference evidence="1" key="1">
    <citation type="submission" date="2020-05" db="EMBL/GenBank/DDBJ databases">
        <title>Large-scale comparative analyses of tick genomes elucidate their genetic diversity and vector capacities.</title>
        <authorList>
            <person name="Jia N."/>
            <person name="Wang J."/>
            <person name="Shi W."/>
            <person name="Du L."/>
            <person name="Sun Y."/>
            <person name="Zhan W."/>
            <person name="Jiang J."/>
            <person name="Wang Q."/>
            <person name="Zhang B."/>
            <person name="Ji P."/>
            <person name="Sakyi L.B."/>
            <person name="Cui X."/>
            <person name="Yuan T."/>
            <person name="Jiang B."/>
            <person name="Yang W."/>
            <person name="Lam T.T.-Y."/>
            <person name="Chang Q."/>
            <person name="Ding S."/>
            <person name="Wang X."/>
            <person name="Zhu J."/>
            <person name="Ruan X."/>
            <person name="Zhao L."/>
            <person name="Wei J."/>
            <person name="Que T."/>
            <person name="Du C."/>
            <person name="Cheng J."/>
            <person name="Dai P."/>
            <person name="Han X."/>
            <person name="Huang E."/>
            <person name="Gao Y."/>
            <person name="Liu J."/>
            <person name="Shao H."/>
            <person name="Ye R."/>
            <person name="Li L."/>
            <person name="Wei W."/>
            <person name="Wang X."/>
            <person name="Wang C."/>
            <person name="Yang T."/>
            <person name="Huo Q."/>
            <person name="Li W."/>
            <person name="Guo W."/>
            <person name="Chen H."/>
            <person name="Zhou L."/>
            <person name="Ni X."/>
            <person name="Tian J."/>
            <person name="Zhou Y."/>
            <person name="Sheng Y."/>
            <person name="Liu T."/>
            <person name="Pan Y."/>
            <person name="Xia L."/>
            <person name="Li J."/>
            <person name="Zhao F."/>
            <person name="Cao W."/>
        </authorList>
    </citation>
    <scope>NUCLEOTIDE SEQUENCE</scope>
    <source>
        <strain evidence="1">Hyas-2018</strain>
    </source>
</reference>
<proteinExistence type="predicted"/>
<gene>
    <name evidence="1" type="ORF">HPB50_016588</name>
</gene>
<sequence>MLDDSRCRLGRPFYAARPFRHALKYANLTLAQWRCVSGPVDDQGLQWQSKRFRCGGCALHEVLQQLSLRTAYVADCKSNLLVAGRWLLSNLFVASMLDITLGARDADQPPLSPRSVSSAVAWMPASTIGVALLTASVPARQCSSAPSKRRRAHARTKQALYFAESCDSTNLELLSTHFFSVYRSTCLV</sequence>
<name>A0ACB7TJK8_HYAAI</name>